<feature type="domain" description="Tyrosine specific protein phosphatases" evidence="5">
    <location>
        <begin position="667"/>
        <end position="725"/>
    </location>
</feature>
<evidence type="ECO:0000256" key="2">
    <source>
        <dbReference type="ARBA" id="ARBA00013064"/>
    </source>
</evidence>
<dbReference type="PANTHER" id="PTHR19134:SF449">
    <property type="entry name" value="TYROSINE-PROTEIN PHOSPHATASE 1"/>
    <property type="match status" value="1"/>
</dbReference>
<dbReference type="EC" id="3.1.3.48" evidence="2"/>
<dbReference type="PROSITE" id="PS50055">
    <property type="entry name" value="TYR_PHOSPHATASE_PTP"/>
    <property type="match status" value="1"/>
</dbReference>
<dbReference type="Gene3D" id="3.90.190.10">
    <property type="entry name" value="Protein tyrosine phosphatase superfamily"/>
    <property type="match status" value="1"/>
</dbReference>
<reference evidence="7 8" key="1">
    <citation type="journal article" date="2019" name="Sci. Rep.">
        <title>Comparative genomics of chytrid fungi reveal insights into the obligate biotrophic and pathogenic lifestyle of Synchytrium endobioticum.</title>
        <authorList>
            <person name="van de Vossenberg B.T.L.H."/>
            <person name="Warris S."/>
            <person name="Nguyen H.D.T."/>
            <person name="van Gent-Pelzer M.P.E."/>
            <person name="Joly D.L."/>
            <person name="van de Geest H.C."/>
            <person name="Bonants P.J.M."/>
            <person name="Smith D.S."/>
            <person name="Levesque C.A."/>
            <person name="van der Lee T.A.J."/>
        </authorList>
    </citation>
    <scope>NUCLEOTIDE SEQUENCE [LARGE SCALE GENOMIC DNA]</scope>
    <source>
        <strain evidence="7 8">CBS 809.83</strain>
    </source>
</reference>
<dbReference type="PROSITE" id="PS50056">
    <property type="entry name" value="TYR_PHOSPHATASE_2"/>
    <property type="match status" value="1"/>
</dbReference>
<sequence>MAKVIACSPDTDQQQSNYNLNHDYFSLSRGMLYFRVLDRSAVSSSTGEISPSFTPLPYLTPAAHIPETPFFSPRLHIPATPNHRAGRVLAPHIQPSINRTSVNSGSASKSFCTTTSTNGPSSTSVPAPPPAIGSEVPTSASTPVPMQLSLPSPKPTQTGASLTPLPIPIPRNMVNQTSPRPSSIAGSVTPNARPSQASATSARNILIFQPDQLADLLRGHTSSSHAVLGLDMRSFQQYSEHRIIDSVNVSIPTTLLRRPAFTPVKMFGSVSSDHAKHVLKDWTSYQNIVVIDADSTIAYDASPLKLLASKLLLHANTNTKIGWLMGGYAAFAEMHPDLCDASPPPAGSGGIAPAANEATKGMCLSDLAGPLTAPSALGALGAGRPTLLQPTYAAHTSVASLSQNDTLIGAVDIEDRELLPRFLKDLLESGNVRAQIESNFTAVEAAEKKRLDCSFRARSRTDPFSVSDALEGGATRNRYNNIWPFNHNRVKLSCKKLLANPLLPTVTSPAAGLATPKACTAEQQMMSNDYINASHIISPAGHRRYIATQGPIASTFDDFWRMAWQEKSRIVLMLVADADVQQGSQTCHKYWPSEGSSQTFGRVRVSHIRERQVPFEAERDPDAGGGVILREFVVVVDGDESQARSIWQVQYLGWPDHGVPKHADEMLQVHHLVSKLCARLDHAYGKEDVGPVIVHCSAGCGRTGAFICIDAVLSALHSLGAIPSVSSLGLSLSPTSIASSSSFMSITRCEHHPGILGQPHQQQQSQQSHDVLPSAVTATRSAPGTPGADTWSTVRPILTPNTFGPASSPHDMILAAVHHLRSQRVLMVQSLSQFAFCYEVVARYCAVAGVPSSKSSKSAGAMQDTTASAFVLPLAALSPSELDQSDYGETMQRYNCIVGADAVDATLAAFPNIAHPPDLEQTSDDDDETEARKRERAVSLEEMVVQQRTSRTRC</sequence>
<dbReference type="Pfam" id="PF00102">
    <property type="entry name" value="Y_phosphatase"/>
    <property type="match status" value="1"/>
</dbReference>
<gene>
    <name evidence="7" type="ORF">PhCBS80983_g04398</name>
</gene>
<feature type="domain" description="Tyrosine-protein phosphatase" evidence="4">
    <location>
        <begin position="476"/>
        <end position="844"/>
    </location>
</feature>
<name>A0A507DXZ2_9FUNG</name>
<dbReference type="PRINTS" id="PR00700">
    <property type="entry name" value="PRTYPHPHTASE"/>
</dbReference>
<comment type="caution">
    <text evidence="7">The sequence shown here is derived from an EMBL/GenBank/DDBJ whole genome shotgun (WGS) entry which is preliminary data.</text>
</comment>
<evidence type="ECO:0000259" key="6">
    <source>
        <dbReference type="PROSITE" id="PS50206"/>
    </source>
</evidence>
<feature type="compositionally biased region" description="Basic and acidic residues" evidence="3">
    <location>
        <begin position="930"/>
        <end position="939"/>
    </location>
</feature>
<protein>
    <recommendedName>
        <fullName evidence="2">protein-tyrosine-phosphatase</fullName>
        <ecNumber evidence="2">3.1.3.48</ecNumber>
    </recommendedName>
</protein>
<dbReference type="InterPro" id="IPR003595">
    <property type="entry name" value="Tyr_Pase_cat"/>
</dbReference>
<proteinExistence type="inferred from homology"/>
<evidence type="ECO:0000313" key="8">
    <source>
        <dbReference type="Proteomes" id="UP000318582"/>
    </source>
</evidence>
<feature type="region of interest" description="Disordered" evidence="3">
    <location>
        <begin position="914"/>
        <end position="954"/>
    </location>
</feature>
<dbReference type="InterPro" id="IPR000242">
    <property type="entry name" value="PTP_cat"/>
</dbReference>
<accession>A0A507DXZ2</accession>
<feature type="compositionally biased region" description="Polar residues" evidence="3">
    <location>
        <begin position="97"/>
        <end position="112"/>
    </location>
</feature>
<dbReference type="PROSITE" id="PS00383">
    <property type="entry name" value="TYR_PHOSPHATASE_1"/>
    <property type="match status" value="1"/>
</dbReference>
<dbReference type="Proteomes" id="UP000318582">
    <property type="component" value="Unassembled WGS sequence"/>
</dbReference>
<dbReference type="AlphaFoldDB" id="A0A507DXZ2"/>
<dbReference type="SMART" id="SM00194">
    <property type="entry name" value="PTPc"/>
    <property type="match status" value="1"/>
</dbReference>
<dbReference type="InterPro" id="IPR050348">
    <property type="entry name" value="Protein-Tyr_Phosphatase"/>
</dbReference>
<dbReference type="InterPro" id="IPR036873">
    <property type="entry name" value="Rhodanese-like_dom_sf"/>
</dbReference>
<dbReference type="SMART" id="SM00404">
    <property type="entry name" value="PTPc_motif"/>
    <property type="match status" value="1"/>
</dbReference>
<evidence type="ECO:0000259" key="5">
    <source>
        <dbReference type="PROSITE" id="PS50056"/>
    </source>
</evidence>
<dbReference type="SUPFAM" id="SSF52821">
    <property type="entry name" value="Rhodanese/Cell cycle control phosphatase"/>
    <property type="match status" value="1"/>
</dbReference>
<dbReference type="InterPro" id="IPR029021">
    <property type="entry name" value="Prot-tyrosine_phosphatase-like"/>
</dbReference>
<feature type="domain" description="Rhodanese" evidence="6">
    <location>
        <begin position="230"/>
        <end position="340"/>
    </location>
</feature>
<dbReference type="SUPFAM" id="SSF52799">
    <property type="entry name" value="(Phosphotyrosine protein) phosphatases II"/>
    <property type="match status" value="1"/>
</dbReference>
<feature type="region of interest" description="Disordered" evidence="3">
    <location>
        <begin position="97"/>
        <end position="144"/>
    </location>
</feature>
<dbReference type="InterPro" id="IPR000387">
    <property type="entry name" value="Tyr_Pase_dom"/>
</dbReference>
<keyword evidence="8" id="KW-1185">Reference proteome</keyword>
<dbReference type="STRING" id="109895.A0A507DXZ2"/>
<dbReference type="GO" id="GO:0004725">
    <property type="term" value="F:protein tyrosine phosphatase activity"/>
    <property type="evidence" value="ECO:0007669"/>
    <property type="project" value="UniProtKB-EC"/>
</dbReference>
<dbReference type="InterPro" id="IPR016130">
    <property type="entry name" value="Tyr_Pase_AS"/>
</dbReference>
<dbReference type="InterPro" id="IPR001763">
    <property type="entry name" value="Rhodanese-like_dom"/>
</dbReference>
<evidence type="ECO:0000313" key="7">
    <source>
        <dbReference type="EMBL" id="TPX56659.1"/>
    </source>
</evidence>
<evidence type="ECO:0000259" key="4">
    <source>
        <dbReference type="PROSITE" id="PS50055"/>
    </source>
</evidence>
<feature type="compositionally biased region" description="Low complexity" evidence="3">
    <location>
        <begin position="113"/>
        <end position="125"/>
    </location>
</feature>
<dbReference type="PROSITE" id="PS50206">
    <property type="entry name" value="RHODANESE_3"/>
    <property type="match status" value="1"/>
</dbReference>
<comment type="similarity">
    <text evidence="1">Belongs to the protein-tyrosine phosphatase family. Non-receptor class subfamily.</text>
</comment>
<dbReference type="PANTHER" id="PTHR19134">
    <property type="entry name" value="RECEPTOR-TYPE TYROSINE-PROTEIN PHOSPHATASE"/>
    <property type="match status" value="1"/>
</dbReference>
<evidence type="ECO:0000256" key="3">
    <source>
        <dbReference type="SAM" id="MobiDB-lite"/>
    </source>
</evidence>
<organism evidence="7 8">
    <name type="scientific">Powellomyces hirtus</name>
    <dbReference type="NCBI Taxonomy" id="109895"/>
    <lineage>
        <taxon>Eukaryota</taxon>
        <taxon>Fungi</taxon>
        <taxon>Fungi incertae sedis</taxon>
        <taxon>Chytridiomycota</taxon>
        <taxon>Chytridiomycota incertae sedis</taxon>
        <taxon>Chytridiomycetes</taxon>
        <taxon>Spizellomycetales</taxon>
        <taxon>Powellomycetaceae</taxon>
        <taxon>Powellomyces</taxon>
    </lineage>
</organism>
<dbReference type="EMBL" id="QEAQ01000068">
    <property type="protein sequence ID" value="TPX56659.1"/>
    <property type="molecule type" value="Genomic_DNA"/>
</dbReference>
<evidence type="ECO:0000256" key="1">
    <source>
        <dbReference type="ARBA" id="ARBA00009649"/>
    </source>
</evidence>
<dbReference type="Gene3D" id="3.40.250.10">
    <property type="entry name" value="Rhodanese-like domain"/>
    <property type="match status" value="1"/>
</dbReference>